<dbReference type="EMBL" id="FOMJ01000004">
    <property type="protein sequence ID" value="SFD36296.1"/>
    <property type="molecule type" value="Genomic_DNA"/>
</dbReference>
<dbReference type="Pfam" id="PF10049">
    <property type="entry name" value="DUF2283"/>
    <property type="match status" value="1"/>
</dbReference>
<dbReference type="AlphaFoldDB" id="A0A1I1RPM0"/>
<evidence type="ECO:0000313" key="2">
    <source>
        <dbReference type="Proteomes" id="UP000198611"/>
    </source>
</evidence>
<accession>A0A1I1RPM0</accession>
<name>A0A1I1RPM0_9GAMM</name>
<dbReference type="InterPro" id="IPR019270">
    <property type="entry name" value="DUF2283"/>
</dbReference>
<organism evidence="1 2">
    <name type="scientific">Thiohalospira halophila DSM 15071</name>
    <dbReference type="NCBI Taxonomy" id="1123397"/>
    <lineage>
        <taxon>Bacteria</taxon>
        <taxon>Pseudomonadati</taxon>
        <taxon>Pseudomonadota</taxon>
        <taxon>Gammaproteobacteria</taxon>
        <taxon>Thiohalospirales</taxon>
        <taxon>Thiohalospiraceae</taxon>
        <taxon>Thiohalospira</taxon>
    </lineage>
</organism>
<proteinExistence type="predicted"/>
<dbReference type="Proteomes" id="UP000198611">
    <property type="component" value="Unassembled WGS sequence"/>
</dbReference>
<reference evidence="1 2" key="1">
    <citation type="submission" date="2016-10" db="EMBL/GenBank/DDBJ databases">
        <authorList>
            <person name="de Groot N.N."/>
        </authorList>
    </citation>
    <scope>NUCLEOTIDE SEQUENCE [LARGE SCALE GENOMIC DNA]</scope>
    <source>
        <strain evidence="1 2">HL3</strain>
    </source>
</reference>
<sequence length="65" mass="7371">MKVQYFQDTDTLYIEFRPGEIAESRDLDENTLLELDADGAICAMTIEHASTRADMPRFSFEPIAA</sequence>
<keyword evidence="2" id="KW-1185">Reference proteome</keyword>
<dbReference type="PANTHER" id="PTHR37029:SF1">
    <property type="entry name" value="SSR1768 PROTEIN"/>
    <property type="match status" value="1"/>
</dbReference>
<dbReference type="OrthoDB" id="9799670at2"/>
<dbReference type="PANTHER" id="PTHR37029">
    <property type="entry name" value="SSR1768 PROTEIN"/>
    <property type="match status" value="1"/>
</dbReference>
<protein>
    <submittedName>
        <fullName evidence="1">Uncharacterized protein YuzE</fullName>
    </submittedName>
</protein>
<gene>
    <name evidence="1" type="ORF">SAMN05660831_01529</name>
</gene>
<evidence type="ECO:0000313" key="1">
    <source>
        <dbReference type="EMBL" id="SFD36296.1"/>
    </source>
</evidence>
<dbReference type="STRING" id="1123397.SAMN05660831_01529"/>
<dbReference type="RefSeq" id="WP_093428169.1">
    <property type="nucleotide sequence ID" value="NZ_FOMJ01000004.1"/>
</dbReference>